<dbReference type="SUPFAM" id="SSF51735">
    <property type="entry name" value="NAD(P)-binding Rossmann-fold domains"/>
    <property type="match status" value="1"/>
</dbReference>
<evidence type="ECO:0000313" key="6">
    <source>
        <dbReference type="Proteomes" id="UP000799438"/>
    </source>
</evidence>
<reference evidence="5" key="1">
    <citation type="journal article" date="2020" name="Stud. Mycol.">
        <title>101 Dothideomycetes genomes: a test case for predicting lifestyles and emergence of pathogens.</title>
        <authorList>
            <person name="Haridas S."/>
            <person name="Albert R."/>
            <person name="Binder M."/>
            <person name="Bloem J."/>
            <person name="Labutti K."/>
            <person name="Salamov A."/>
            <person name="Andreopoulos B."/>
            <person name="Baker S."/>
            <person name="Barry K."/>
            <person name="Bills G."/>
            <person name="Bluhm B."/>
            <person name="Cannon C."/>
            <person name="Castanera R."/>
            <person name="Culley D."/>
            <person name="Daum C."/>
            <person name="Ezra D."/>
            <person name="Gonzalez J."/>
            <person name="Henrissat B."/>
            <person name="Kuo A."/>
            <person name="Liang C."/>
            <person name="Lipzen A."/>
            <person name="Lutzoni F."/>
            <person name="Magnuson J."/>
            <person name="Mondo S."/>
            <person name="Nolan M."/>
            <person name="Ohm R."/>
            <person name="Pangilinan J."/>
            <person name="Park H.-J."/>
            <person name="Ramirez L."/>
            <person name="Alfaro M."/>
            <person name="Sun H."/>
            <person name="Tritt A."/>
            <person name="Yoshinaga Y."/>
            <person name="Zwiers L.-H."/>
            <person name="Turgeon B."/>
            <person name="Goodwin S."/>
            <person name="Spatafora J."/>
            <person name="Crous P."/>
            <person name="Grigoriev I."/>
        </authorList>
    </citation>
    <scope>NUCLEOTIDE SEQUENCE</scope>
    <source>
        <strain evidence="5">CBS 121167</strain>
    </source>
</reference>
<accession>A0A6A6BT07</accession>
<evidence type="ECO:0000256" key="3">
    <source>
        <dbReference type="ARBA" id="ARBA00023002"/>
    </source>
</evidence>
<dbReference type="InterPro" id="IPR036291">
    <property type="entry name" value="NAD(P)-bd_dom_sf"/>
</dbReference>
<dbReference type="Pfam" id="PF13561">
    <property type="entry name" value="adh_short_C2"/>
    <property type="match status" value="1"/>
</dbReference>
<dbReference type="InterPro" id="IPR002347">
    <property type="entry name" value="SDR_fam"/>
</dbReference>
<evidence type="ECO:0008006" key="7">
    <source>
        <dbReference type="Google" id="ProtNLM"/>
    </source>
</evidence>
<dbReference type="Proteomes" id="UP000799438">
    <property type="component" value="Unassembled WGS sequence"/>
</dbReference>
<dbReference type="PROSITE" id="PS00061">
    <property type="entry name" value="ADH_SHORT"/>
    <property type="match status" value="1"/>
</dbReference>
<evidence type="ECO:0000313" key="5">
    <source>
        <dbReference type="EMBL" id="KAF2147226.1"/>
    </source>
</evidence>
<dbReference type="Gene3D" id="3.40.50.720">
    <property type="entry name" value="NAD(P)-binding Rossmann-like Domain"/>
    <property type="match status" value="1"/>
</dbReference>
<dbReference type="InterPro" id="IPR020904">
    <property type="entry name" value="Sc_DH/Rdtase_CS"/>
</dbReference>
<proteinExistence type="inferred from homology"/>
<dbReference type="AlphaFoldDB" id="A0A6A6BT07"/>
<keyword evidence="2" id="KW-0521">NADP</keyword>
<dbReference type="PANTHER" id="PTHR43618">
    <property type="entry name" value="7-ALPHA-HYDROXYSTEROID DEHYDROGENASE"/>
    <property type="match status" value="1"/>
</dbReference>
<organism evidence="5 6">
    <name type="scientific">Aplosporella prunicola CBS 121167</name>
    <dbReference type="NCBI Taxonomy" id="1176127"/>
    <lineage>
        <taxon>Eukaryota</taxon>
        <taxon>Fungi</taxon>
        <taxon>Dikarya</taxon>
        <taxon>Ascomycota</taxon>
        <taxon>Pezizomycotina</taxon>
        <taxon>Dothideomycetes</taxon>
        <taxon>Dothideomycetes incertae sedis</taxon>
        <taxon>Botryosphaeriales</taxon>
        <taxon>Aplosporellaceae</taxon>
        <taxon>Aplosporella</taxon>
    </lineage>
</organism>
<dbReference type="InterPro" id="IPR052178">
    <property type="entry name" value="Sec_Metab_Biosynth_SDR"/>
</dbReference>
<dbReference type="PRINTS" id="PR00081">
    <property type="entry name" value="GDHRDH"/>
</dbReference>
<sequence length="313" mass="32765">MDTSSAFEPADIFSAKGLVVAITGGGSGIGLAMASSILQTGAAKVYILGRRLDVLSSAASSIDPSKKTVVPLQCDVTSVESTRSAVQQIEREVGYLDVLINNAGLIGPPNKPALEAQNVEELQKVLLTGFEDGSWESTLKVNTASIVAVSASFLLLLDKGNKRRGWQSGKIAPEETRKRSTEGLKDIGVGEDDLRTSQIITTASIASFNRQVTAGLAYSASKAGAVHIGKMLATLLLPWGIRSNVIAPGIYPSQMTGESDQTFPLNQVPAGRKGNFNDMAGVTLYLVGKSGAYVNGNVVVTDGGRLSGFPSSY</sequence>
<evidence type="ECO:0000256" key="1">
    <source>
        <dbReference type="ARBA" id="ARBA00006484"/>
    </source>
</evidence>
<name>A0A6A6BT07_9PEZI</name>
<dbReference type="PRINTS" id="PR00080">
    <property type="entry name" value="SDRFAMILY"/>
</dbReference>
<keyword evidence="3" id="KW-0560">Oxidoreductase</keyword>
<dbReference type="RefSeq" id="XP_033402934.1">
    <property type="nucleotide sequence ID" value="XM_033545512.1"/>
</dbReference>
<comment type="similarity">
    <text evidence="1 4">Belongs to the short-chain dehydrogenases/reductases (SDR) family.</text>
</comment>
<dbReference type="Pfam" id="PF00106">
    <property type="entry name" value="adh_short"/>
    <property type="match status" value="1"/>
</dbReference>
<gene>
    <name evidence="5" type="ORF">K452DRAFT_348023</name>
</gene>
<dbReference type="EMBL" id="ML995474">
    <property type="protein sequence ID" value="KAF2147226.1"/>
    <property type="molecule type" value="Genomic_DNA"/>
</dbReference>
<keyword evidence="6" id="KW-1185">Reference proteome</keyword>
<evidence type="ECO:0000256" key="2">
    <source>
        <dbReference type="ARBA" id="ARBA00022857"/>
    </source>
</evidence>
<dbReference type="GeneID" id="54303020"/>
<protein>
    <recommendedName>
        <fullName evidence="7">NAD(P)-binding protein</fullName>
    </recommendedName>
</protein>
<evidence type="ECO:0000256" key="4">
    <source>
        <dbReference type="RuleBase" id="RU000363"/>
    </source>
</evidence>
<dbReference type="PANTHER" id="PTHR43618:SF18">
    <property type="entry name" value="SHORT CHAIN DEHYDROGENASE_REDUCTASE FAMILY (AFU_ORTHOLOGUE AFUA_5G12480)"/>
    <property type="match status" value="1"/>
</dbReference>
<dbReference type="GO" id="GO:0016491">
    <property type="term" value="F:oxidoreductase activity"/>
    <property type="evidence" value="ECO:0007669"/>
    <property type="project" value="UniProtKB-KW"/>
</dbReference>
<dbReference type="OrthoDB" id="2898618at2759"/>